<dbReference type="Gene3D" id="3.30.30.80">
    <property type="entry name" value="probable RNA-binding protein from clostridium symbiosum atcc 14940"/>
    <property type="match status" value="1"/>
</dbReference>
<dbReference type="InterPro" id="IPR038247">
    <property type="entry name" value="Jag_N_dom_sf"/>
</dbReference>
<dbReference type="GO" id="GO:0071555">
    <property type="term" value="P:cell wall organization"/>
    <property type="evidence" value="ECO:0007669"/>
    <property type="project" value="UniProtKB-KW"/>
</dbReference>
<evidence type="ECO:0000256" key="3">
    <source>
        <dbReference type="ARBA" id="ARBA00022960"/>
    </source>
</evidence>
<dbReference type="PROSITE" id="PS51061">
    <property type="entry name" value="R3H"/>
    <property type="match status" value="1"/>
</dbReference>
<comment type="subcellular location">
    <subcellularLocation>
        <location evidence="6">Cytoplasm</location>
    </subcellularLocation>
</comment>
<keyword evidence="5 6" id="KW-0961">Cell wall biogenesis/degradation</keyword>
<dbReference type="GO" id="GO:0003723">
    <property type="term" value="F:RNA binding"/>
    <property type="evidence" value="ECO:0007669"/>
    <property type="project" value="UniProtKB-UniRule"/>
</dbReference>
<evidence type="ECO:0000313" key="10">
    <source>
        <dbReference type="Proteomes" id="UP000466864"/>
    </source>
</evidence>
<feature type="compositionally biased region" description="Basic and acidic residues" evidence="7">
    <location>
        <begin position="64"/>
        <end position="146"/>
    </location>
</feature>
<comment type="domain">
    <text evidence="6">Has an N-terminal Jag-N domain and 2 RNA-binding domains (KH and R3H).</text>
</comment>
<gene>
    <name evidence="6" type="primary">khpB</name>
    <name evidence="6" type="synonym">eloR</name>
    <name evidence="9" type="ORF">FYJ60_12050</name>
</gene>
<name>A0A7X2PA62_9FIRM</name>
<keyword evidence="2 6" id="KW-0694">RNA-binding</keyword>
<comment type="caution">
    <text evidence="6">Lacks conserved residue(s) required for the propagation of feature annotation.</text>
</comment>
<evidence type="ECO:0000256" key="2">
    <source>
        <dbReference type="ARBA" id="ARBA00022884"/>
    </source>
</evidence>
<sequence>MDFVEVSAKTVDEAITKACIEMGLSSDQLEIQVVSEGSSGFLGIGSKPAVIQVRAKQTQAASSLKKEEKAEKKPAAEVPQKEEKKNSVVSDEAEKDKKAADAEPSVKTEDRPEKDVKNSGKKAEEKKNRPSHEEKEEEVVPRSEEEVAAIKKSASDFLTEVFKAMDLPVNITMDYEQETGSLSIDFEGPDMGILIGKRGQTLDSLQYLVSLVVNKNQEHYVRVKLDTENYRKRRKETLENLAKNIAYKVRRTRRPVSLEAMNPYERRIIHSALQGNKYVETYSEGNEPYRHVIVAPKKSSES</sequence>
<dbReference type="RefSeq" id="WP_154458932.1">
    <property type="nucleotide sequence ID" value="NZ_VUMV01000013.1"/>
</dbReference>
<dbReference type="GO" id="GO:0008360">
    <property type="term" value="P:regulation of cell shape"/>
    <property type="evidence" value="ECO:0007669"/>
    <property type="project" value="UniProtKB-KW"/>
</dbReference>
<dbReference type="GO" id="GO:0005737">
    <property type="term" value="C:cytoplasm"/>
    <property type="evidence" value="ECO:0007669"/>
    <property type="project" value="UniProtKB-SubCell"/>
</dbReference>
<dbReference type="PANTHER" id="PTHR35800">
    <property type="entry name" value="PROTEIN JAG"/>
    <property type="match status" value="1"/>
</dbReference>
<dbReference type="GO" id="GO:0009252">
    <property type="term" value="P:peptidoglycan biosynthetic process"/>
    <property type="evidence" value="ECO:0007669"/>
    <property type="project" value="UniProtKB-UniRule"/>
</dbReference>
<dbReference type="AlphaFoldDB" id="A0A7X2PA62"/>
<dbReference type="Pfam" id="PF13083">
    <property type="entry name" value="KH_KhpA-B"/>
    <property type="match status" value="1"/>
</dbReference>
<dbReference type="SUPFAM" id="SSF82708">
    <property type="entry name" value="R3H domain"/>
    <property type="match status" value="1"/>
</dbReference>
<dbReference type="InterPro" id="IPR038008">
    <property type="entry name" value="Jag_KH"/>
</dbReference>
<keyword evidence="3 6" id="KW-0133">Cell shape</keyword>
<dbReference type="PANTHER" id="PTHR35800:SF1">
    <property type="entry name" value="RNA-BINDING PROTEIN KHPB"/>
    <property type="match status" value="1"/>
</dbReference>
<comment type="function">
    <text evidence="6">A probable RNA chaperone. Forms a complex with KhpA which binds to cellular RNA and controls its expression. Plays a role in peptidoglycan (PG) homeostasis and cell length regulation.</text>
</comment>
<dbReference type="Proteomes" id="UP000466864">
    <property type="component" value="Unassembled WGS sequence"/>
</dbReference>
<dbReference type="SMART" id="SM01245">
    <property type="entry name" value="Jag_N"/>
    <property type="match status" value="1"/>
</dbReference>
<dbReference type="InterPro" id="IPR015946">
    <property type="entry name" value="KH_dom-like_a/b"/>
</dbReference>
<evidence type="ECO:0000256" key="1">
    <source>
        <dbReference type="ARBA" id="ARBA00022490"/>
    </source>
</evidence>
<dbReference type="NCBIfam" id="NF041568">
    <property type="entry name" value="Jag_EloR"/>
    <property type="match status" value="1"/>
</dbReference>
<accession>A0A7X2PA62</accession>
<dbReference type="SMART" id="SM00393">
    <property type="entry name" value="R3H"/>
    <property type="match status" value="1"/>
</dbReference>
<dbReference type="CDD" id="cd02414">
    <property type="entry name" value="KH-II_Jag"/>
    <property type="match status" value="1"/>
</dbReference>
<feature type="region of interest" description="Disordered" evidence="7">
    <location>
        <begin position="56"/>
        <end position="146"/>
    </location>
</feature>
<evidence type="ECO:0000256" key="7">
    <source>
        <dbReference type="SAM" id="MobiDB-lite"/>
    </source>
</evidence>
<dbReference type="CDD" id="cd02644">
    <property type="entry name" value="R3H_jag"/>
    <property type="match status" value="1"/>
</dbReference>
<evidence type="ECO:0000256" key="6">
    <source>
        <dbReference type="HAMAP-Rule" id="MF_00867"/>
    </source>
</evidence>
<dbReference type="InterPro" id="IPR036867">
    <property type="entry name" value="R3H_dom_sf"/>
</dbReference>
<evidence type="ECO:0000259" key="8">
    <source>
        <dbReference type="PROSITE" id="PS51061"/>
    </source>
</evidence>
<dbReference type="Gene3D" id="3.30.300.20">
    <property type="match status" value="1"/>
</dbReference>
<feature type="domain" description="R3H" evidence="8">
    <location>
        <begin position="232"/>
        <end position="298"/>
    </location>
</feature>
<dbReference type="Pfam" id="PF01424">
    <property type="entry name" value="R3H"/>
    <property type="match status" value="1"/>
</dbReference>
<dbReference type="HAMAP" id="MF_00867">
    <property type="entry name" value="KhpB"/>
    <property type="match status" value="1"/>
</dbReference>
<evidence type="ECO:0000313" key="9">
    <source>
        <dbReference type="EMBL" id="MST83029.1"/>
    </source>
</evidence>
<keyword evidence="1 6" id="KW-0963">Cytoplasm</keyword>
<dbReference type="Gene3D" id="3.30.1370.50">
    <property type="entry name" value="R3H-like domain"/>
    <property type="match status" value="1"/>
</dbReference>
<reference evidence="9 10" key="1">
    <citation type="submission" date="2019-08" db="EMBL/GenBank/DDBJ databases">
        <title>In-depth cultivation of the pig gut microbiome towards novel bacterial diversity and tailored functional studies.</title>
        <authorList>
            <person name="Wylensek D."/>
            <person name="Hitch T.C.A."/>
            <person name="Clavel T."/>
        </authorList>
    </citation>
    <scope>NUCLEOTIDE SEQUENCE [LARGE SCALE GENOMIC DNA]</scope>
    <source>
        <strain evidence="9 10">Oil+RF-744-WCA-WT-13</strain>
    </source>
</reference>
<proteinExistence type="inferred from homology"/>
<organism evidence="9 10">
    <name type="scientific">Bilifractor porci</name>
    <dbReference type="NCBI Taxonomy" id="2606636"/>
    <lineage>
        <taxon>Bacteria</taxon>
        <taxon>Bacillati</taxon>
        <taxon>Bacillota</taxon>
        <taxon>Clostridia</taxon>
        <taxon>Lachnospirales</taxon>
        <taxon>Lachnospiraceae</taxon>
        <taxon>Bilifractor</taxon>
    </lineage>
</organism>
<dbReference type="InterPro" id="IPR001374">
    <property type="entry name" value="R3H_dom"/>
</dbReference>
<dbReference type="Pfam" id="PF14804">
    <property type="entry name" value="Jag_N"/>
    <property type="match status" value="1"/>
</dbReference>
<dbReference type="InterPro" id="IPR032782">
    <property type="entry name" value="KhpB_N"/>
</dbReference>
<comment type="caution">
    <text evidence="9">The sequence shown here is derived from an EMBL/GenBank/DDBJ whole genome shotgun (WGS) entry which is preliminary data.</text>
</comment>
<evidence type="ECO:0000256" key="4">
    <source>
        <dbReference type="ARBA" id="ARBA00023186"/>
    </source>
</evidence>
<keyword evidence="10" id="KW-1185">Reference proteome</keyword>
<dbReference type="InterPro" id="IPR039247">
    <property type="entry name" value="KhpB"/>
</dbReference>
<dbReference type="InterPro" id="IPR034079">
    <property type="entry name" value="R3H_KhpB"/>
</dbReference>
<comment type="similarity">
    <text evidence="6">Belongs to the KhpB RNA-binding protein family.</text>
</comment>
<protein>
    <recommendedName>
        <fullName evidence="6">RNA-binding protein KhpB</fullName>
    </recommendedName>
    <alternativeName>
        <fullName evidence="6">RNA-binding protein EloR</fullName>
    </alternativeName>
</protein>
<dbReference type="EMBL" id="VUMV01000013">
    <property type="protein sequence ID" value="MST83029.1"/>
    <property type="molecule type" value="Genomic_DNA"/>
</dbReference>
<evidence type="ECO:0000256" key="5">
    <source>
        <dbReference type="ARBA" id="ARBA00023316"/>
    </source>
</evidence>
<keyword evidence="4 6" id="KW-0143">Chaperone</keyword>
<comment type="subunit">
    <text evidence="6">Forms a complex with KhpA.</text>
</comment>